<dbReference type="PROSITE" id="PS51000">
    <property type="entry name" value="HTH_DEOR_2"/>
    <property type="match status" value="1"/>
</dbReference>
<evidence type="ECO:0000313" key="5">
    <source>
        <dbReference type="Proteomes" id="UP000621560"/>
    </source>
</evidence>
<dbReference type="AlphaFoldDB" id="A0A927BU52"/>
<reference evidence="4" key="1">
    <citation type="submission" date="2020-09" db="EMBL/GenBank/DDBJ databases">
        <title>A novel bacterium of genus Paenibacillus, isolated from South China Sea.</title>
        <authorList>
            <person name="Huang H."/>
            <person name="Mo K."/>
            <person name="Hu Y."/>
        </authorList>
    </citation>
    <scope>NUCLEOTIDE SEQUENCE</scope>
    <source>
        <strain evidence="4">IB182496</strain>
    </source>
</reference>
<dbReference type="RefSeq" id="WP_190917044.1">
    <property type="nucleotide sequence ID" value="NZ_JACXIZ010000015.1"/>
</dbReference>
<protein>
    <submittedName>
        <fullName evidence="4">WYL domain-containing protein</fullName>
    </submittedName>
</protein>
<gene>
    <name evidence="4" type="ORF">IDH44_09570</name>
</gene>
<evidence type="ECO:0000259" key="3">
    <source>
        <dbReference type="PROSITE" id="PS51000"/>
    </source>
</evidence>
<dbReference type="InterPro" id="IPR036388">
    <property type="entry name" value="WH-like_DNA-bd_sf"/>
</dbReference>
<dbReference type="InterPro" id="IPR013196">
    <property type="entry name" value="HTH_11"/>
</dbReference>
<comment type="caution">
    <text evidence="4">The sequence shown here is derived from an EMBL/GenBank/DDBJ whole genome shotgun (WGS) entry which is preliminary data.</text>
</comment>
<dbReference type="Gene3D" id="1.10.10.10">
    <property type="entry name" value="Winged helix-like DNA-binding domain superfamily/Winged helix DNA-binding domain"/>
    <property type="match status" value="1"/>
</dbReference>
<keyword evidence="5" id="KW-1185">Reference proteome</keyword>
<dbReference type="InterPro" id="IPR036390">
    <property type="entry name" value="WH_DNA-bd_sf"/>
</dbReference>
<dbReference type="PANTHER" id="PTHR34580">
    <property type="match status" value="1"/>
</dbReference>
<dbReference type="InterPro" id="IPR026881">
    <property type="entry name" value="WYL_dom"/>
</dbReference>
<dbReference type="InterPro" id="IPR028349">
    <property type="entry name" value="PafC-like"/>
</dbReference>
<dbReference type="Pfam" id="PF25583">
    <property type="entry name" value="WCX"/>
    <property type="match status" value="1"/>
</dbReference>
<evidence type="ECO:0000256" key="1">
    <source>
        <dbReference type="ARBA" id="ARBA00023015"/>
    </source>
</evidence>
<name>A0A927BU52_9BACL</name>
<dbReference type="InterPro" id="IPR051534">
    <property type="entry name" value="CBASS_pafABC_assoc_protein"/>
</dbReference>
<dbReference type="PROSITE" id="PS52050">
    <property type="entry name" value="WYL"/>
    <property type="match status" value="1"/>
</dbReference>
<evidence type="ECO:0000313" key="4">
    <source>
        <dbReference type="EMBL" id="MBD2845438.1"/>
    </source>
</evidence>
<dbReference type="GO" id="GO:0003700">
    <property type="term" value="F:DNA-binding transcription factor activity"/>
    <property type="evidence" value="ECO:0007669"/>
    <property type="project" value="InterPro"/>
</dbReference>
<dbReference type="PANTHER" id="PTHR34580:SF1">
    <property type="entry name" value="PROTEIN PAFC"/>
    <property type="match status" value="1"/>
</dbReference>
<sequence length="317" mass="35839">MRADRLLSILLLLQNQGRITSRELAERLEVSERTIFRDMDALSTAGIPVYAERGAGGGWRLAEGYRTNLTGMKAEEIGSLLLSRPSKLLHDLGIGDHFEAAFQKLLAASPAAIRKNADLVRERMLIDGAGWHQSKESFAYLATVQDAVWTEKMLYIRYRKAEAIVERTIGPLGIVAKRNVWYVVGQTDDELRTYRVSRLVDARMQEARFERPADFDLERYWAQSTAAFKESLPRYPARLKVHRDLQARLDNERYAKIIRVEESAAGSEWSELDVEFQTLESACSILLSFGALVEVLAPDDLRARVASEIKAAAQFYA</sequence>
<feature type="domain" description="HTH deoR-type" evidence="3">
    <location>
        <begin position="2"/>
        <end position="57"/>
    </location>
</feature>
<evidence type="ECO:0000256" key="2">
    <source>
        <dbReference type="ARBA" id="ARBA00023163"/>
    </source>
</evidence>
<dbReference type="InterPro" id="IPR057727">
    <property type="entry name" value="WCX_dom"/>
</dbReference>
<dbReference type="PIRSF" id="PIRSF016838">
    <property type="entry name" value="PafC"/>
    <property type="match status" value="1"/>
</dbReference>
<dbReference type="SUPFAM" id="SSF46785">
    <property type="entry name" value="Winged helix' DNA-binding domain"/>
    <property type="match status" value="1"/>
</dbReference>
<dbReference type="Pfam" id="PF08279">
    <property type="entry name" value="HTH_11"/>
    <property type="match status" value="1"/>
</dbReference>
<dbReference type="InterPro" id="IPR001034">
    <property type="entry name" value="DeoR_HTH"/>
</dbReference>
<accession>A0A927BU52</accession>
<keyword evidence="1" id="KW-0805">Transcription regulation</keyword>
<organism evidence="4 5">
    <name type="scientific">Paenibacillus sabuli</name>
    <dbReference type="NCBI Taxonomy" id="2772509"/>
    <lineage>
        <taxon>Bacteria</taxon>
        <taxon>Bacillati</taxon>
        <taxon>Bacillota</taxon>
        <taxon>Bacilli</taxon>
        <taxon>Bacillales</taxon>
        <taxon>Paenibacillaceae</taxon>
        <taxon>Paenibacillus</taxon>
    </lineage>
</organism>
<dbReference type="Proteomes" id="UP000621560">
    <property type="component" value="Unassembled WGS sequence"/>
</dbReference>
<dbReference type="Pfam" id="PF13280">
    <property type="entry name" value="WYL"/>
    <property type="match status" value="1"/>
</dbReference>
<proteinExistence type="predicted"/>
<dbReference type="EMBL" id="JACXIZ010000015">
    <property type="protein sequence ID" value="MBD2845438.1"/>
    <property type="molecule type" value="Genomic_DNA"/>
</dbReference>
<keyword evidence="2" id="KW-0804">Transcription</keyword>